<dbReference type="RefSeq" id="WP_378061466.1">
    <property type="nucleotide sequence ID" value="NZ_JBHSIS010000024.1"/>
</dbReference>
<proteinExistence type="predicted"/>
<evidence type="ECO:0000313" key="2">
    <source>
        <dbReference type="Proteomes" id="UP001595859"/>
    </source>
</evidence>
<dbReference type="EMBL" id="JBHSIS010000024">
    <property type="protein sequence ID" value="MFC4858796.1"/>
    <property type="molecule type" value="Genomic_DNA"/>
</dbReference>
<organism evidence="1 2">
    <name type="scientific">Actinophytocola glycyrrhizae</name>
    <dbReference type="NCBI Taxonomy" id="2044873"/>
    <lineage>
        <taxon>Bacteria</taxon>
        <taxon>Bacillati</taxon>
        <taxon>Actinomycetota</taxon>
        <taxon>Actinomycetes</taxon>
        <taxon>Pseudonocardiales</taxon>
        <taxon>Pseudonocardiaceae</taxon>
    </lineage>
</organism>
<accession>A0ABV9SHE3</accession>
<comment type="caution">
    <text evidence="1">The sequence shown here is derived from an EMBL/GenBank/DDBJ whole genome shotgun (WGS) entry which is preliminary data.</text>
</comment>
<sequence length="162" mass="17215">MQCQVPAGFTPVDLAASPDERAAVVRAGLPASAPDVEDLVARNEAFVQQLLASRAWYGAVFVLPPQRPAYFVITEPDVPPDFAALAAELPGGVREIDLPCGTVLTCVRQERAAGVAIVEEHAFAVHPAGRVVVFTLGVQDDQRRTADAHLFAEILSTVSFPA</sequence>
<dbReference type="Proteomes" id="UP001595859">
    <property type="component" value="Unassembled WGS sequence"/>
</dbReference>
<evidence type="ECO:0000313" key="1">
    <source>
        <dbReference type="EMBL" id="MFC4858796.1"/>
    </source>
</evidence>
<reference evidence="2" key="1">
    <citation type="journal article" date="2019" name="Int. J. Syst. Evol. Microbiol.">
        <title>The Global Catalogue of Microorganisms (GCM) 10K type strain sequencing project: providing services to taxonomists for standard genome sequencing and annotation.</title>
        <authorList>
            <consortium name="The Broad Institute Genomics Platform"/>
            <consortium name="The Broad Institute Genome Sequencing Center for Infectious Disease"/>
            <person name="Wu L."/>
            <person name="Ma J."/>
        </authorList>
    </citation>
    <scope>NUCLEOTIDE SEQUENCE [LARGE SCALE GENOMIC DNA]</scope>
    <source>
        <strain evidence="2">ZS-22-S1</strain>
    </source>
</reference>
<name>A0ABV9SHE3_9PSEU</name>
<protein>
    <submittedName>
        <fullName evidence="1">Uncharacterized protein</fullName>
    </submittedName>
</protein>
<keyword evidence="2" id="KW-1185">Reference proteome</keyword>
<gene>
    <name evidence="1" type="ORF">ACFPCV_35325</name>
</gene>